<gene>
    <name evidence="1" type="ORF">SAMN05660324_3576</name>
</gene>
<organism evidence="1 2">
    <name type="scientific">Klenkia brasiliensis</name>
    <dbReference type="NCBI Taxonomy" id="333142"/>
    <lineage>
        <taxon>Bacteria</taxon>
        <taxon>Bacillati</taxon>
        <taxon>Actinomycetota</taxon>
        <taxon>Actinomycetes</taxon>
        <taxon>Geodermatophilales</taxon>
        <taxon>Geodermatophilaceae</taxon>
        <taxon>Klenkia</taxon>
    </lineage>
</organism>
<proteinExistence type="predicted"/>
<dbReference type="AlphaFoldDB" id="A0A1G7XAJ9"/>
<reference evidence="2" key="1">
    <citation type="submission" date="2016-10" db="EMBL/GenBank/DDBJ databases">
        <authorList>
            <person name="Varghese N."/>
            <person name="Submissions S."/>
        </authorList>
    </citation>
    <scope>NUCLEOTIDE SEQUENCE [LARGE SCALE GENOMIC DNA]</scope>
    <source>
        <strain evidence="2">DSM 44526</strain>
    </source>
</reference>
<keyword evidence="2" id="KW-1185">Reference proteome</keyword>
<dbReference type="EMBL" id="FNCF01000006">
    <property type="protein sequence ID" value="SDG81208.1"/>
    <property type="molecule type" value="Genomic_DNA"/>
</dbReference>
<name>A0A1G7XAJ9_9ACTN</name>
<dbReference type="Proteomes" id="UP000198863">
    <property type="component" value="Unassembled WGS sequence"/>
</dbReference>
<evidence type="ECO:0000313" key="1">
    <source>
        <dbReference type="EMBL" id="SDG81208.1"/>
    </source>
</evidence>
<dbReference type="OrthoDB" id="5196537at2"/>
<protein>
    <submittedName>
        <fullName evidence="1">Uncharacterized protein</fullName>
    </submittedName>
</protein>
<accession>A0A1G7XAJ9</accession>
<evidence type="ECO:0000313" key="2">
    <source>
        <dbReference type="Proteomes" id="UP000198863"/>
    </source>
</evidence>
<dbReference type="RefSeq" id="WP_091066393.1">
    <property type="nucleotide sequence ID" value="NZ_FNCF01000006.1"/>
</dbReference>
<sequence>MELAKQDLVQLLHGQGDNDTADALAAADLPDTIDTQRDADALTAVGLDQATLQGHIAAGAIGGNMTM</sequence>